<accession>A0AAV5A1R0</accession>
<dbReference type="EMBL" id="BPWL01000001">
    <property type="protein sequence ID" value="GJJ06684.1"/>
    <property type="molecule type" value="Genomic_DNA"/>
</dbReference>
<proteinExistence type="predicted"/>
<protein>
    <submittedName>
        <fullName evidence="1">Uncharacterized protein</fullName>
    </submittedName>
</protein>
<name>A0AAV5A1R0_9AGAM</name>
<reference evidence="1" key="1">
    <citation type="submission" date="2021-10" db="EMBL/GenBank/DDBJ databases">
        <title>De novo Genome Assembly of Clathrus columnatus (Basidiomycota, Fungi) Using Illumina and Nanopore Sequence Data.</title>
        <authorList>
            <person name="Ogiso-Tanaka E."/>
            <person name="Itagaki H."/>
            <person name="Hosoya T."/>
            <person name="Hosaka K."/>
        </authorList>
    </citation>
    <scope>NUCLEOTIDE SEQUENCE</scope>
    <source>
        <strain evidence="1">MO-923</strain>
    </source>
</reference>
<keyword evidence="2" id="KW-1185">Reference proteome</keyword>
<evidence type="ECO:0000313" key="1">
    <source>
        <dbReference type="EMBL" id="GJJ06684.1"/>
    </source>
</evidence>
<evidence type="ECO:0000313" key="2">
    <source>
        <dbReference type="Proteomes" id="UP001050691"/>
    </source>
</evidence>
<gene>
    <name evidence="1" type="ORF">Clacol_000879</name>
</gene>
<dbReference type="Proteomes" id="UP001050691">
    <property type="component" value="Unassembled WGS sequence"/>
</dbReference>
<comment type="caution">
    <text evidence="1">The sequence shown here is derived from an EMBL/GenBank/DDBJ whole genome shotgun (WGS) entry which is preliminary data.</text>
</comment>
<organism evidence="1 2">
    <name type="scientific">Clathrus columnatus</name>
    <dbReference type="NCBI Taxonomy" id="1419009"/>
    <lineage>
        <taxon>Eukaryota</taxon>
        <taxon>Fungi</taxon>
        <taxon>Dikarya</taxon>
        <taxon>Basidiomycota</taxon>
        <taxon>Agaricomycotina</taxon>
        <taxon>Agaricomycetes</taxon>
        <taxon>Phallomycetidae</taxon>
        <taxon>Phallales</taxon>
        <taxon>Clathraceae</taxon>
        <taxon>Clathrus</taxon>
    </lineage>
</organism>
<sequence>MGAFEYYPIPAGDCNYGAILPIRSELYQLYVKARETVNFDLEQLFIQYPGPIVGQPIYFQELYISDADKNPNYFSRSANLNYVLEPQYERLELAEKFGLDRLAALKENWLGNLHDTGSFEVNSCAYQTNGVIAASQWYAFERREEGENFKIVFINYK</sequence>
<dbReference type="AlphaFoldDB" id="A0AAV5A1R0"/>